<keyword evidence="2 5" id="KW-0812">Transmembrane</keyword>
<keyword evidence="4 5" id="KW-0472">Membrane</keyword>
<dbReference type="InterPro" id="IPR036259">
    <property type="entry name" value="MFS_trans_sf"/>
</dbReference>
<dbReference type="Pfam" id="PF00083">
    <property type="entry name" value="Sugar_tr"/>
    <property type="match status" value="2"/>
</dbReference>
<feature type="transmembrane region" description="Helical" evidence="5">
    <location>
        <begin position="410"/>
        <end position="436"/>
    </location>
</feature>
<dbReference type="OMA" id="IVAVYMS"/>
<dbReference type="InterPro" id="IPR005829">
    <property type="entry name" value="Sugar_transporter_CS"/>
</dbReference>
<dbReference type="Gene3D" id="1.20.1250.20">
    <property type="entry name" value="MFS general substrate transporter like domains"/>
    <property type="match status" value="2"/>
</dbReference>
<evidence type="ECO:0000313" key="8">
    <source>
        <dbReference type="RefSeq" id="XP_008482332.1"/>
    </source>
</evidence>
<dbReference type="SUPFAM" id="SSF51905">
    <property type="entry name" value="FAD/NAD(P)-binding domain"/>
    <property type="match status" value="1"/>
</dbReference>
<feature type="transmembrane region" description="Helical" evidence="5">
    <location>
        <begin position="46"/>
        <end position="70"/>
    </location>
</feature>
<dbReference type="Gene3D" id="3.50.50.60">
    <property type="entry name" value="FAD/NAD(P)-binding domain"/>
    <property type="match status" value="1"/>
</dbReference>
<dbReference type="RefSeq" id="XP_008482332.1">
    <property type="nucleotide sequence ID" value="XM_008484110.3"/>
</dbReference>
<gene>
    <name evidence="8" type="primary">LOC103519031</name>
</gene>
<comment type="subcellular location">
    <subcellularLocation>
        <location evidence="1">Membrane</location>
        <topology evidence="1">Multi-pass membrane protein</topology>
    </subcellularLocation>
</comment>
<evidence type="ECO:0000256" key="4">
    <source>
        <dbReference type="ARBA" id="ARBA00023136"/>
    </source>
</evidence>
<protein>
    <submittedName>
        <fullName evidence="8">Facilitated trehalose transporter Tret1-like</fullName>
    </submittedName>
</protein>
<feature type="transmembrane region" description="Helical" evidence="5">
    <location>
        <begin position="111"/>
        <end position="129"/>
    </location>
</feature>
<feature type="transmembrane region" description="Helical" evidence="5">
    <location>
        <begin position="176"/>
        <end position="197"/>
    </location>
</feature>
<dbReference type="GO" id="GO:0022857">
    <property type="term" value="F:transmembrane transporter activity"/>
    <property type="evidence" value="ECO:0007669"/>
    <property type="project" value="InterPro"/>
</dbReference>
<feature type="transmembrane region" description="Helical" evidence="5">
    <location>
        <begin position="203"/>
        <end position="223"/>
    </location>
</feature>
<dbReference type="PANTHER" id="PTHR48021:SF1">
    <property type="entry name" value="GH07001P-RELATED"/>
    <property type="match status" value="1"/>
</dbReference>
<feature type="transmembrane region" description="Helical" evidence="5">
    <location>
        <begin position="474"/>
        <end position="494"/>
    </location>
</feature>
<feature type="non-terminal residue" evidence="8">
    <location>
        <position position="499"/>
    </location>
</feature>
<accession>A0A1S3DHZ2</accession>
<sequence length="499" mass="53627">MAETEKLLGKTKKSYAHPVIATSSNAADIIDISNGEHTDTPTLFRLIYLGLIVILPGVAPGMSFGFPAVALPQMSYLTIDQASWFASISAITMPIGCLLSGPIIDKYGRKSALMITNVPSLCGWLLMATKSDLINLYISRLLSGLSVGLATTPAAVYAAECITIHNTDLRGSLSTWSTIALTSGILLSYLTGAFFWYTTVAYIGAFVSFLSLVLVAMIIIPVMKSLKLCPLKSYNLLSSSFSTSPLSSSSHSCKLLVVGGGAAGCSMAAKFTSRLGKGQRQHPIGTVCWGQDSGKCLEHSTMKLDRASLQEALDQPDSGVSTNYSPQYVEKTLRNLQHFQSGPVLYTFPATPIKCGGAPMKAVLIGDEYLRKHKKRDAAKLTYCVGISMLIVAVYMSYSDSMPGQDLYIFSIIPFLAILSSVLMSGLGFIPIPYSMLGEVFPTNVKGIAGGIASSLSSIFCFIAIKTYPHLFEVLGPGIFYAYAFVAFSCCLFVRKYLP</sequence>
<feature type="transmembrane region" description="Helical" evidence="5">
    <location>
        <begin position="381"/>
        <end position="398"/>
    </location>
</feature>
<keyword evidence="7" id="KW-1185">Reference proteome</keyword>
<dbReference type="InterPro" id="IPR005828">
    <property type="entry name" value="MFS_sugar_transport-like"/>
</dbReference>
<evidence type="ECO:0000256" key="1">
    <source>
        <dbReference type="ARBA" id="ARBA00004141"/>
    </source>
</evidence>
<dbReference type="PANTHER" id="PTHR48021">
    <property type="match status" value="1"/>
</dbReference>
<name>A0A1S3DHZ2_DIACI</name>
<evidence type="ECO:0000256" key="2">
    <source>
        <dbReference type="ARBA" id="ARBA00022692"/>
    </source>
</evidence>
<dbReference type="GO" id="GO:0016020">
    <property type="term" value="C:membrane"/>
    <property type="evidence" value="ECO:0007669"/>
    <property type="project" value="UniProtKB-SubCell"/>
</dbReference>
<dbReference type="InterPro" id="IPR036188">
    <property type="entry name" value="FAD/NAD-bd_sf"/>
</dbReference>
<evidence type="ECO:0000256" key="3">
    <source>
        <dbReference type="ARBA" id="ARBA00022989"/>
    </source>
</evidence>
<dbReference type="SUPFAM" id="SSF103473">
    <property type="entry name" value="MFS general substrate transporter"/>
    <property type="match status" value="2"/>
</dbReference>
<dbReference type="InterPro" id="IPR020846">
    <property type="entry name" value="MFS_dom"/>
</dbReference>
<proteinExistence type="predicted"/>
<dbReference type="PaxDb" id="121845-A0A1S3DHZ2"/>
<evidence type="ECO:0000256" key="5">
    <source>
        <dbReference type="SAM" id="Phobius"/>
    </source>
</evidence>
<evidence type="ECO:0000259" key="6">
    <source>
        <dbReference type="PROSITE" id="PS50850"/>
    </source>
</evidence>
<reference evidence="8" key="1">
    <citation type="submission" date="2025-08" db="UniProtKB">
        <authorList>
            <consortium name="RefSeq"/>
        </authorList>
    </citation>
    <scope>IDENTIFICATION</scope>
</reference>
<dbReference type="GeneID" id="103519031"/>
<feature type="domain" description="Major facilitator superfamily (MFS) profile" evidence="6">
    <location>
        <begin position="45"/>
        <end position="499"/>
    </location>
</feature>
<dbReference type="Proteomes" id="UP000079169">
    <property type="component" value="Unplaced"/>
</dbReference>
<dbReference type="PROSITE" id="PS00216">
    <property type="entry name" value="SUGAR_TRANSPORT_1"/>
    <property type="match status" value="1"/>
</dbReference>
<feature type="transmembrane region" description="Helical" evidence="5">
    <location>
        <begin position="448"/>
        <end position="468"/>
    </location>
</feature>
<keyword evidence="3 5" id="KW-1133">Transmembrane helix</keyword>
<organism evidence="7 8">
    <name type="scientific">Diaphorina citri</name>
    <name type="common">Asian citrus psyllid</name>
    <dbReference type="NCBI Taxonomy" id="121845"/>
    <lineage>
        <taxon>Eukaryota</taxon>
        <taxon>Metazoa</taxon>
        <taxon>Ecdysozoa</taxon>
        <taxon>Arthropoda</taxon>
        <taxon>Hexapoda</taxon>
        <taxon>Insecta</taxon>
        <taxon>Pterygota</taxon>
        <taxon>Neoptera</taxon>
        <taxon>Paraneoptera</taxon>
        <taxon>Hemiptera</taxon>
        <taxon>Sternorrhyncha</taxon>
        <taxon>Psylloidea</taxon>
        <taxon>Psyllidae</taxon>
        <taxon>Diaphorininae</taxon>
        <taxon>Diaphorina</taxon>
    </lineage>
</organism>
<dbReference type="AlphaFoldDB" id="A0A1S3DHZ2"/>
<dbReference type="InterPro" id="IPR050549">
    <property type="entry name" value="MFS_Trehalose_Transporter"/>
</dbReference>
<dbReference type="KEGG" id="dci:103519031"/>
<dbReference type="PROSITE" id="PS50850">
    <property type="entry name" value="MFS"/>
    <property type="match status" value="1"/>
</dbReference>
<evidence type="ECO:0000313" key="7">
    <source>
        <dbReference type="Proteomes" id="UP000079169"/>
    </source>
</evidence>
<feature type="transmembrane region" description="Helical" evidence="5">
    <location>
        <begin position="82"/>
        <end position="104"/>
    </location>
</feature>
<feature type="transmembrane region" description="Helical" evidence="5">
    <location>
        <begin position="141"/>
        <end position="164"/>
    </location>
</feature>